<organism evidence="5 6">
    <name type="scientific">Salmonirosea aquatica</name>
    <dbReference type="NCBI Taxonomy" id="2654236"/>
    <lineage>
        <taxon>Bacteria</taxon>
        <taxon>Pseudomonadati</taxon>
        <taxon>Bacteroidota</taxon>
        <taxon>Cytophagia</taxon>
        <taxon>Cytophagales</taxon>
        <taxon>Spirosomataceae</taxon>
        <taxon>Salmonirosea</taxon>
    </lineage>
</organism>
<dbReference type="InterPro" id="IPR015171">
    <property type="entry name" value="Cyc-maltodext_N"/>
</dbReference>
<dbReference type="InterPro" id="IPR017853">
    <property type="entry name" value="GH"/>
</dbReference>
<evidence type="ECO:0000313" key="6">
    <source>
        <dbReference type="Proteomes" id="UP000479293"/>
    </source>
</evidence>
<dbReference type="InterPro" id="IPR006047">
    <property type="entry name" value="GH13_cat_dom"/>
</dbReference>
<dbReference type="Gene3D" id="2.60.40.10">
    <property type="entry name" value="Immunoglobulins"/>
    <property type="match status" value="1"/>
</dbReference>
<protein>
    <submittedName>
        <fullName evidence="5">Alpha-amylase</fullName>
    </submittedName>
</protein>
<keyword evidence="3" id="KW-0732">Signal</keyword>
<name>A0A7C9BLD6_9BACT</name>
<evidence type="ECO:0000256" key="1">
    <source>
        <dbReference type="ARBA" id="ARBA00022801"/>
    </source>
</evidence>
<feature type="signal peptide" evidence="3">
    <location>
        <begin position="1"/>
        <end position="25"/>
    </location>
</feature>
<dbReference type="Pfam" id="PF09087">
    <property type="entry name" value="Cyc-maltodext_N"/>
    <property type="match status" value="1"/>
</dbReference>
<feature type="chain" id="PRO_5028970402" evidence="3">
    <location>
        <begin position="26"/>
        <end position="641"/>
    </location>
</feature>
<dbReference type="Gene3D" id="3.20.20.80">
    <property type="entry name" value="Glycosidases"/>
    <property type="match status" value="1"/>
</dbReference>
<evidence type="ECO:0000259" key="4">
    <source>
        <dbReference type="SMART" id="SM00642"/>
    </source>
</evidence>
<dbReference type="InterPro" id="IPR014756">
    <property type="entry name" value="Ig_E-set"/>
</dbReference>
<feature type="domain" description="Glycosyl hydrolase family 13 catalytic" evidence="4">
    <location>
        <begin position="147"/>
        <end position="552"/>
    </location>
</feature>
<dbReference type="Pfam" id="PF10438">
    <property type="entry name" value="Cyc-maltodext_C"/>
    <property type="match status" value="1"/>
</dbReference>
<dbReference type="Pfam" id="PF00128">
    <property type="entry name" value="Alpha-amylase"/>
    <property type="match status" value="1"/>
</dbReference>
<evidence type="ECO:0000313" key="5">
    <source>
        <dbReference type="EMBL" id="MPR36497.1"/>
    </source>
</evidence>
<dbReference type="PANTHER" id="PTHR10357:SF210">
    <property type="entry name" value="MALTODEXTRIN GLUCOSIDASE"/>
    <property type="match status" value="1"/>
</dbReference>
<dbReference type="Gene3D" id="2.60.40.1180">
    <property type="entry name" value="Golgi alpha-mannosidase II"/>
    <property type="match status" value="1"/>
</dbReference>
<dbReference type="InterPro" id="IPR019492">
    <property type="entry name" value="Cyclo-malto-dextrinase_C"/>
</dbReference>
<dbReference type="EMBL" id="WHLY01000002">
    <property type="protein sequence ID" value="MPR36497.1"/>
    <property type="molecule type" value="Genomic_DNA"/>
</dbReference>
<dbReference type="SUPFAM" id="SSF81296">
    <property type="entry name" value="E set domains"/>
    <property type="match status" value="1"/>
</dbReference>
<dbReference type="InterPro" id="IPR013783">
    <property type="entry name" value="Ig-like_fold"/>
</dbReference>
<accession>A0A7C9BLD6</accession>
<reference evidence="5 6" key="1">
    <citation type="submission" date="2019-10" db="EMBL/GenBank/DDBJ databases">
        <title>Draft Genome Sequence of Cytophagaceae sp. SJW1-29.</title>
        <authorList>
            <person name="Choi A."/>
        </authorList>
    </citation>
    <scope>NUCLEOTIDE SEQUENCE [LARGE SCALE GENOMIC DNA]</scope>
    <source>
        <strain evidence="5 6">SJW1-29</strain>
    </source>
</reference>
<evidence type="ECO:0000256" key="3">
    <source>
        <dbReference type="SAM" id="SignalP"/>
    </source>
</evidence>
<evidence type="ECO:0000256" key="2">
    <source>
        <dbReference type="ARBA" id="ARBA00023295"/>
    </source>
</evidence>
<dbReference type="SMART" id="SM00642">
    <property type="entry name" value="Aamy"/>
    <property type="match status" value="1"/>
</dbReference>
<dbReference type="AlphaFoldDB" id="A0A7C9BLD6"/>
<dbReference type="RefSeq" id="WP_152764445.1">
    <property type="nucleotide sequence ID" value="NZ_WHLY01000002.1"/>
</dbReference>
<sequence length="641" mass="73876">MNRSTTYRLFVLLFLSFLSRTPTWSQSVTVDRIEPLNWWVGMKDPRLQLIMHGKNISGSSVDIAYPGVKIERVSKVENPNYLFVDLTLSPDCRAGTLSIQLYQDVETRKGRRKDTTQRIAKSYTYELKARTDFVKAQGVDASDFIYLLMPDRFSNGDPSNDKFADMADTQADRANPFLRHGGDLQGIINHLDYFKELGVTALWLTPVLENDQPLTNEGGTLRSAYHGYGFTDHYQVDKRFGGNALYKKFVEAAHANGLKVIQDAVYNHVGINHWLIRDLPAKDWLHQWPTYTNTSYKDQPLVDPYASRIDREVTSNGWFVPFLPDLNQDNPYVANYLLQHALWTVEYFGIDAWRVDTYIYNNLEFMNRLNAALLEEYPKIHIYGESWVNSVPNQAYFQRNTINVPFKSNLPGGCDFQLQFAINDALNQKPGWNEGVQRIYQVLGQDYLYEDPSRNVVFLDNHDMDRYLSVIGDNLQKYRMGLIWLLTTRGIPQMYYGTEILMKNFKNPSDAEVRRDFPGGFPGDRENKFIASGRNQAENEAFDFVKKLANYRKGTPALNSGMLMQYTPVDGVYVYFRYNDQKTIMVVMNANEQDYSLKTGRFAERIGNATQGRNILTDQMQDLTREVPLAARTAYVFELLP</sequence>
<keyword evidence="6" id="KW-1185">Reference proteome</keyword>
<dbReference type="SUPFAM" id="SSF51445">
    <property type="entry name" value="(Trans)glycosidases"/>
    <property type="match status" value="1"/>
</dbReference>
<dbReference type="InterPro" id="IPR013780">
    <property type="entry name" value="Glyco_hydro_b"/>
</dbReference>
<dbReference type="CDD" id="cd11340">
    <property type="entry name" value="AmyAc_bac_CMD_like_3"/>
    <property type="match status" value="1"/>
</dbReference>
<proteinExistence type="predicted"/>
<gene>
    <name evidence="5" type="ORF">GBK04_24950</name>
</gene>
<dbReference type="PANTHER" id="PTHR10357">
    <property type="entry name" value="ALPHA-AMYLASE FAMILY MEMBER"/>
    <property type="match status" value="1"/>
</dbReference>
<keyword evidence="1" id="KW-0378">Hydrolase</keyword>
<dbReference type="GO" id="GO:0005975">
    <property type="term" value="P:carbohydrate metabolic process"/>
    <property type="evidence" value="ECO:0007669"/>
    <property type="project" value="InterPro"/>
</dbReference>
<dbReference type="Proteomes" id="UP000479293">
    <property type="component" value="Unassembled WGS sequence"/>
</dbReference>
<comment type="caution">
    <text evidence="5">The sequence shown here is derived from an EMBL/GenBank/DDBJ whole genome shotgun (WGS) entry which is preliminary data.</text>
</comment>
<dbReference type="GO" id="GO:0016798">
    <property type="term" value="F:hydrolase activity, acting on glycosyl bonds"/>
    <property type="evidence" value="ECO:0007669"/>
    <property type="project" value="UniProtKB-KW"/>
</dbReference>
<keyword evidence="2" id="KW-0326">Glycosidase</keyword>
<dbReference type="SUPFAM" id="SSF51011">
    <property type="entry name" value="Glycosyl hydrolase domain"/>
    <property type="match status" value="1"/>
</dbReference>